<name>A0A9N8KYX9_CHRIL</name>
<dbReference type="Proteomes" id="UP001154114">
    <property type="component" value="Chromosome 28"/>
</dbReference>
<proteinExistence type="predicted"/>
<evidence type="ECO:0000256" key="1">
    <source>
        <dbReference type="SAM" id="MobiDB-lite"/>
    </source>
</evidence>
<accession>A0A9N8KYX9</accession>
<reference evidence="2" key="1">
    <citation type="submission" date="2021-12" db="EMBL/GenBank/DDBJ databases">
        <authorList>
            <person name="King R."/>
        </authorList>
    </citation>
    <scope>NUCLEOTIDE SEQUENCE</scope>
</reference>
<evidence type="ECO:0000313" key="2">
    <source>
        <dbReference type="EMBL" id="CAD0206525.1"/>
    </source>
</evidence>
<gene>
    <name evidence="2" type="ORF">CINC_LOCUS8817</name>
</gene>
<dbReference type="OrthoDB" id="7429226at2759"/>
<sequence length="157" mass="18205">MAPTNNERELPATDAHPLPRSSRNSKRIRNFNQGAVELLDNGKKGYLENVEMRKANTRNQIPVYIITRSKPIGRTGSTDDVNDDLFDENGMVYITKPKKAKKEVEYIDFNGRRTYDLSKRNRRKLMAMMNQELNRQLLKKTNGVRRGFEVDFTDLVV</sequence>
<feature type="compositionally biased region" description="Basic and acidic residues" evidence="1">
    <location>
        <begin position="1"/>
        <end position="11"/>
    </location>
</feature>
<feature type="region of interest" description="Disordered" evidence="1">
    <location>
        <begin position="1"/>
        <end position="29"/>
    </location>
</feature>
<evidence type="ECO:0000313" key="3">
    <source>
        <dbReference type="Proteomes" id="UP001154114"/>
    </source>
</evidence>
<protein>
    <submittedName>
        <fullName evidence="2">Uncharacterized protein</fullName>
    </submittedName>
</protein>
<organism evidence="2 3">
    <name type="scientific">Chrysodeixis includens</name>
    <name type="common">Soybean looper</name>
    <name type="synonym">Pseudoplusia includens</name>
    <dbReference type="NCBI Taxonomy" id="689277"/>
    <lineage>
        <taxon>Eukaryota</taxon>
        <taxon>Metazoa</taxon>
        <taxon>Ecdysozoa</taxon>
        <taxon>Arthropoda</taxon>
        <taxon>Hexapoda</taxon>
        <taxon>Insecta</taxon>
        <taxon>Pterygota</taxon>
        <taxon>Neoptera</taxon>
        <taxon>Endopterygota</taxon>
        <taxon>Lepidoptera</taxon>
        <taxon>Glossata</taxon>
        <taxon>Ditrysia</taxon>
        <taxon>Noctuoidea</taxon>
        <taxon>Noctuidae</taxon>
        <taxon>Plusiinae</taxon>
        <taxon>Chrysodeixis</taxon>
    </lineage>
</organism>
<dbReference type="EMBL" id="LR824031">
    <property type="protein sequence ID" value="CAD0206525.1"/>
    <property type="molecule type" value="Genomic_DNA"/>
</dbReference>
<dbReference type="AlphaFoldDB" id="A0A9N8KYX9"/>
<keyword evidence="3" id="KW-1185">Reference proteome</keyword>